<dbReference type="InterPro" id="IPR013033">
    <property type="entry name" value="MinC"/>
</dbReference>
<comment type="subunit">
    <text evidence="5 6">Interacts with MinD and FtsZ.</text>
</comment>
<dbReference type="InterPro" id="IPR036145">
    <property type="entry name" value="MinC_C_sf"/>
</dbReference>
<dbReference type="NCBIfam" id="TIGR01222">
    <property type="entry name" value="minC"/>
    <property type="match status" value="1"/>
</dbReference>
<dbReference type="PANTHER" id="PTHR34108:SF1">
    <property type="entry name" value="SEPTUM SITE-DETERMINING PROTEIN MINC"/>
    <property type="match status" value="1"/>
</dbReference>
<keyword evidence="2 6" id="KW-0132">Cell division</keyword>
<proteinExistence type="inferred from homology"/>
<dbReference type="RefSeq" id="WP_133581013.1">
    <property type="nucleotide sequence ID" value="NZ_SNYJ01000011.1"/>
</dbReference>
<evidence type="ECO:0000256" key="6">
    <source>
        <dbReference type="HAMAP-Rule" id="MF_00267"/>
    </source>
</evidence>
<dbReference type="OrthoDB" id="9790810at2"/>
<evidence type="ECO:0000256" key="3">
    <source>
        <dbReference type="ARBA" id="ARBA00023210"/>
    </source>
</evidence>
<dbReference type="GO" id="GO:1901891">
    <property type="term" value="P:regulation of cell septum assembly"/>
    <property type="evidence" value="ECO:0007669"/>
    <property type="project" value="InterPro"/>
</dbReference>
<feature type="domain" description="Septum site-determining protein MinC N-terminal" evidence="8">
    <location>
        <begin position="9"/>
        <end position="86"/>
    </location>
</feature>
<evidence type="ECO:0000256" key="1">
    <source>
        <dbReference type="ARBA" id="ARBA00006291"/>
    </source>
</evidence>
<dbReference type="SUPFAM" id="SSF63848">
    <property type="entry name" value="Cell-division inhibitor MinC, C-terminal domain"/>
    <property type="match status" value="1"/>
</dbReference>
<dbReference type="EMBL" id="SNYJ01000011">
    <property type="protein sequence ID" value="TDQ37963.1"/>
    <property type="molecule type" value="Genomic_DNA"/>
</dbReference>
<evidence type="ECO:0000256" key="4">
    <source>
        <dbReference type="ARBA" id="ARBA00023306"/>
    </source>
</evidence>
<organism evidence="9 10">
    <name type="scientific">Aureibacillus halotolerans</name>
    <dbReference type="NCBI Taxonomy" id="1508390"/>
    <lineage>
        <taxon>Bacteria</taxon>
        <taxon>Bacillati</taxon>
        <taxon>Bacillota</taxon>
        <taxon>Bacilli</taxon>
        <taxon>Bacillales</taxon>
        <taxon>Bacillaceae</taxon>
        <taxon>Aureibacillus</taxon>
    </lineage>
</organism>
<dbReference type="Pfam" id="PF03775">
    <property type="entry name" value="MinC_C"/>
    <property type="match status" value="1"/>
</dbReference>
<evidence type="ECO:0000313" key="10">
    <source>
        <dbReference type="Proteomes" id="UP000295632"/>
    </source>
</evidence>
<dbReference type="InterPro" id="IPR055219">
    <property type="entry name" value="MinC_N_1"/>
</dbReference>
<feature type="domain" description="Septum formation inhibitor MinC C-terminal" evidence="7">
    <location>
        <begin position="109"/>
        <end position="206"/>
    </location>
</feature>
<keyword evidence="4 6" id="KW-0131">Cell cycle</keyword>
<accession>A0A4R6TZZ1</accession>
<comment type="caution">
    <text evidence="9">The sequence shown here is derived from an EMBL/GenBank/DDBJ whole genome shotgun (WGS) entry which is preliminary data.</text>
</comment>
<reference evidence="9 10" key="1">
    <citation type="submission" date="2019-03" db="EMBL/GenBank/DDBJ databases">
        <title>Genomic Encyclopedia of Type Strains, Phase IV (KMG-IV): sequencing the most valuable type-strain genomes for metagenomic binning, comparative biology and taxonomic classification.</title>
        <authorList>
            <person name="Goeker M."/>
        </authorList>
    </citation>
    <scope>NUCLEOTIDE SEQUENCE [LARGE SCALE GENOMIC DNA]</scope>
    <source>
        <strain evidence="9 10">DSM 28697</strain>
    </source>
</reference>
<name>A0A4R6TZZ1_9BACI</name>
<evidence type="ECO:0000259" key="7">
    <source>
        <dbReference type="Pfam" id="PF03775"/>
    </source>
</evidence>
<keyword evidence="3 6" id="KW-0717">Septation</keyword>
<dbReference type="HAMAP" id="MF_00267">
    <property type="entry name" value="MinC"/>
    <property type="match status" value="1"/>
</dbReference>
<dbReference type="Proteomes" id="UP000295632">
    <property type="component" value="Unassembled WGS sequence"/>
</dbReference>
<comment type="function">
    <text evidence="6">Cell division inhibitor that blocks the formation of polar Z ring septums. Rapidly oscillates between the poles of the cell to destabilize FtsZ filaments that have formed before they mature into polar Z rings. Prevents FtsZ polymerization.</text>
</comment>
<dbReference type="AlphaFoldDB" id="A0A4R6TZZ1"/>
<gene>
    <name evidence="6" type="primary">minC</name>
    <name evidence="9" type="ORF">EV213_11142</name>
</gene>
<dbReference type="PANTHER" id="PTHR34108">
    <property type="entry name" value="SEPTUM SITE-DETERMINING PROTEIN MINC"/>
    <property type="match status" value="1"/>
</dbReference>
<dbReference type="GO" id="GO:0000917">
    <property type="term" value="P:division septum assembly"/>
    <property type="evidence" value="ECO:0007669"/>
    <property type="project" value="UniProtKB-KW"/>
</dbReference>
<dbReference type="InterPro" id="IPR016098">
    <property type="entry name" value="CAP/MinC_C"/>
</dbReference>
<keyword evidence="10" id="KW-1185">Reference proteome</keyword>
<sequence length="222" mass="24712">MRGQGLQNVTIKGTKDGLTLHLNDQCSYQELLDELQDKLSNTPVEMDTSLLVDVKLKTSMRYLSEEQEEELKELVRREKNLVVTAIESDVMTKKQALKWQEQQSIERLRQMVRSGQVVEVPGDLLLVGDVNPGGTVRAGGSIYVMGALKGTAIAGAEGDNKAVICASVMQPMQLRIADVISRAPDERSEGRGMECAYLNEEQTHIVLDRLQHLAQPRQNLIK</sequence>
<dbReference type="Gene3D" id="3.30.160.540">
    <property type="match status" value="1"/>
</dbReference>
<dbReference type="InterPro" id="IPR005526">
    <property type="entry name" value="Septum_form_inhib_MinC_C"/>
</dbReference>
<dbReference type="Gene3D" id="2.160.20.70">
    <property type="match status" value="1"/>
</dbReference>
<evidence type="ECO:0000256" key="2">
    <source>
        <dbReference type="ARBA" id="ARBA00022618"/>
    </source>
</evidence>
<comment type="similarity">
    <text evidence="1 6">Belongs to the MinC family.</text>
</comment>
<evidence type="ECO:0000256" key="5">
    <source>
        <dbReference type="ARBA" id="ARBA00046874"/>
    </source>
</evidence>
<evidence type="ECO:0000313" key="9">
    <source>
        <dbReference type="EMBL" id="TDQ37963.1"/>
    </source>
</evidence>
<evidence type="ECO:0000259" key="8">
    <source>
        <dbReference type="Pfam" id="PF22642"/>
    </source>
</evidence>
<dbReference type="GO" id="GO:0000902">
    <property type="term" value="P:cell morphogenesis"/>
    <property type="evidence" value="ECO:0007669"/>
    <property type="project" value="InterPro"/>
</dbReference>
<protein>
    <recommendedName>
        <fullName evidence="6">Probable septum site-determining protein MinC</fullName>
    </recommendedName>
</protein>
<dbReference type="Pfam" id="PF22642">
    <property type="entry name" value="MinC_N_1"/>
    <property type="match status" value="1"/>
</dbReference>